<evidence type="ECO:0000256" key="5">
    <source>
        <dbReference type="ARBA" id="ARBA00023242"/>
    </source>
</evidence>
<feature type="compositionally biased region" description="Polar residues" evidence="6">
    <location>
        <begin position="121"/>
        <end position="141"/>
    </location>
</feature>
<evidence type="ECO:0000256" key="4">
    <source>
        <dbReference type="ARBA" id="ARBA00023163"/>
    </source>
</evidence>
<dbReference type="CDD" id="cd14812">
    <property type="entry name" value="bZIP_u3"/>
    <property type="match status" value="1"/>
</dbReference>
<evidence type="ECO:0000313" key="8">
    <source>
        <dbReference type="EMBL" id="EJF57250.1"/>
    </source>
</evidence>
<evidence type="ECO:0000256" key="1">
    <source>
        <dbReference type="ARBA" id="ARBA00004167"/>
    </source>
</evidence>
<evidence type="ECO:0000256" key="2">
    <source>
        <dbReference type="ARBA" id="ARBA00023015"/>
    </source>
</evidence>
<dbReference type="AlphaFoldDB" id="R7SNG7"/>
<dbReference type="PANTHER" id="PTHR46164:SF3">
    <property type="entry name" value="ATF6, ISOFORM C"/>
    <property type="match status" value="1"/>
</dbReference>
<comment type="subcellular location">
    <subcellularLocation>
        <location evidence="1">Membrane</location>
        <topology evidence="1">Single-pass membrane protein</topology>
    </subcellularLocation>
</comment>
<evidence type="ECO:0000259" key="7">
    <source>
        <dbReference type="PROSITE" id="PS50217"/>
    </source>
</evidence>
<dbReference type="OrthoDB" id="674948at2759"/>
<dbReference type="GO" id="GO:0030968">
    <property type="term" value="P:endoplasmic reticulum unfolded protein response"/>
    <property type="evidence" value="ECO:0007669"/>
    <property type="project" value="TreeGrafter"/>
</dbReference>
<dbReference type="Proteomes" id="UP000053319">
    <property type="component" value="Unassembled WGS sequence"/>
</dbReference>
<dbReference type="SMART" id="SM00338">
    <property type="entry name" value="BRLZ"/>
    <property type="match status" value="1"/>
</dbReference>
<dbReference type="PANTHER" id="PTHR46164">
    <property type="entry name" value="ATF6, ISOFORM C"/>
    <property type="match status" value="1"/>
</dbReference>
<dbReference type="InterPro" id="IPR004827">
    <property type="entry name" value="bZIP"/>
</dbReference>
<dbReference type="Pfam" id="PF00170">
    <property type="entry name" value="bZIP_1"/>
    <property type="match status" value="1"/>
</dbReference>
<dbReference type="GO" id="GO:0005634">
    <property type="term" value="C:nucleus"/>
    <property type="evidence" value="ECO:0007669"/>
    <property type="project" value="TreeGrafter"/>
</dbReference>
<sequence length="850" mass="90357">MSSIHLPALHMSNIIAADAPLTSPISESLPVPWDRDPALAALYDPFSLPLSASPPTVMPGTLPDTRKVLKGRSTPDAEQCLPTHQVFDFMPGSTPTPVMGSSPASTPASSPQSATQPLPQRSGSQHTFSAGSTSDKTSSAGSVVVPAKRPSVGPPNCGSTKKARSGERVSTKDFVPPDVSGLSKREARLVKNRAAAFLSRQRKREEFENMEIRVAELEQENARLLASIQQQQGSTPAPAEDGLKSELEQLKRQLAETQQRERELAEKLSSGPMPASVEKPAVKMEVVEPQLPASLRAHKGERSGASLGLMVLLCALPTLLSMPTHNTMPSSMSFGHSHSHSHSHSTSLDMATFPPNDYDWGLGFGTSAMDLDLAPSTLTPEEQRGEPEFKKLEFVDLDAEKFGLSGLDISFDASAAKDGRIRVRIHPPAASDNGNGSEQAQIEEDQTMWHDAEDDLGPFLGVGSGFDQASFGSNGLRPLDFSFPSSQSSAYSAASSSPSLVSSPTNAFFPPMPSPSQTPNEYEFELGSEYGSVGSGISRAEKLSSGPMPASVEKPAVKMEVVEPQLPASLRAHKGERSGASLGLMVLLCALPTLLSMPTHNTMPSSMSFGHSHSHSHSHSTSLDMATFPPNDYDWGLGFGTSAMDLDLAPSTLTPEEQRGEPEFKKLEFVDLDAEKFGLSGLDISFDASAAKDGRIRVRIHPPAASDNGNGSEQAQIEEDQTMWHDAEDDLGPFLGVGSGFDQASFGSNGLRPLDFSFPSSQSSAYSAASSSPSLVSSPTNAFFPPMPSPSQTPNEYEFELGSEYGSVGSGISRAGSPGMSSSGKRRVRIALRGMPGKGKEGGEWEVEVC</sequence>
<dbReference type="PROSITE" id="PS50217">
    <property type="entry name" value="BZIP"/>
    <property type="match status" value="1"/>
</dbReference>
<name>R7SNG7_DICSQ</name>
<reference evidence="8 9" key="1">
    <citation type="journal article" date="2012" name="Science">
        <title>The Paleozoic origin of enzymatic lignin decomposition reconstructed from 31 fungal genomes.</title>
        <authorList>
            <person name="Floudas D."/>
            <person name="Binder M."/>
            <person name="Riley R."/>
            <person name="Barry K."/>
            <person name="Blanchette R.A."/>
            <person name="Henrissat B."/>
            <person name="Martinez A.T."/>
            <person name="Otillar R."/>
            <person name="Spatafora J.W."/>
            <person name="Yadav J.S."/>
            <person name="Aerts A."/>
            <person name="Benoit I."/>
            <person name="Boyd A."/>
            <person name="Carlson A."/>
            <person name="Copeland A."/>
            <person name="Coutinho P.M."/>
            <person name="de Vries R.P."/>
            <person name="Ferreira P."/>
            <person name="Findley K."/>
            <person name="Foster B."/>
            <person name="Gaskell J."/>
            <person name="Glotzer D."/>
            <person name="Gorecki P."/>
            <person name="Heitman J."/>
            <person name="Hesse C."/>
            <person name="Hori C."/>
            <person name="Igarashi K."/>
            <person name="Jurgens J.A."/>
            <person name="Kallen N."/>
            <person name="Kersten P."/>
            <person name="Kohler A."/>
            <person name="Kuees U."/>
            <person name="Kumar T.K.A."/>
            <person name="Kuo A."/>
            <person name="LaButti K."/>
            <person name="Larrondo L.F."/>
            <person name="Lindquist E."/>
            <person name="Ling A."/>
            <person name="Lombard V."/>
            <person name="Lucas S."/>
            <person name="Lundell T."/>
            <person name="Martin R."/>
            <person name="McLaughlin D.J."/>
            <person name="Morgenstern I."/>
            <person name="Morin E."/>
            <person name="Murat C."/>
            <person name="Nagy L.G."/>
            <person name="Nolan M."/>
            <person name="Ohm R.A."/>
            <person name="Patyshakuliyeva A."/>
            <person name="Rokas A."/>
            <person name="Ruiz-Duenas F.J."/>
            <person name="Sabat G."/>
            <person name="Salamov A."/>
            <person name="Samejima M."/>
            <person name="Schmutz J."/>
            <person name="Slot J.C."/>
            <person name="St John F."/>
            <person name="Stenlid J."/>
            <person name="Sun H."/>
            <person name="Sun S."/>
            <person name="Syed K."/>
            <person name="Tsang A."/>
            <person name="Wiebenga A."/>
            <person name="Young D."/>
            <person name="Pisabarro A."/>
            <person name="Eastwood D.C."/>
            <person name="Martin F."/>
            <person name="Cullen D."/>
            <person name="Grigoriev I.V."/>
            <person name="Hibbett D.S."/>
        </authorList>
    </citation>
    <scope>NUCLEOTIDE SEQUENCE [LARGE SCALE GENOMIC DNA]</scope>
    <source>
        <strain evidence="8 9">LYAD-421 SS1</strain>
    </source>
</reference>
<evidence type="ECO:0000256" key="6">
    <source>
        <dbReference type="SAM" id="MobiDB-lite"/>
    </source>
</evidence>
<accession>R7SNG7</accession>
<dbReference type="InterPro" id="IPR051882">
    <property type="entry name" value="ATF_bZIP_TF"/>
</dbReference>
<keyword evidence="2" id="KW-0805">Transcription regulation</keyword>
<protein>
    <recommendedName>
        <fullName evidence="7">BZIP domain-containing protein</fullName>
    </recommendedName>
</protein>
<dbReference type="SUPFAM" id="SSF57959">
    <property type="entry name" value="Leucine zipper domain"/>
    <property type="match status" value="1"/>
</dbReference>
<keyword evidence="3" id="KW-0238">DNA-binding</keyword>
<keyword evidence="5" id="KW-0539">Nucleus</keyword>
<dbReference type="EMBL" id="JH719454">
    <property type="protein sequence ID" value="EJF57250.1"/>
    <property type="molecule type" value="Genomic_DNA"/>
</dbReference>
<dbReference type="InterPro" id="IPR046347">
    <property type="entry name" value="bZIP_sf"/>
</dbReference>
<dbReference type="Gene3D" id="1.20.5.170">
    <property type="match status" value="1"/>
</dbReference>
<feature type="domain" description="BZIP" evidence="7">
    <location>
        <begin position="182"/>
        <end position="230"/>
    </location>
</feature>
<feature type="region of interest" description="Disordered" evidence="6">
    <location>
        <begin position="57"/>
        <end position="76"/>
    </location>
</feature>
<organism evidence="8 9">
    <name type="scientific">Dichomitus squalens (strain LYAD-421)</name>
    <name type="common">Western red white-rot fungus</name>
    <dbReference type="NCBI Taxonomy" id="732165"/>
    <lineage>
        <taxon>Eukaryota</taxon>
        <taxon>Fungi</taxon>
        <taxon>Dikarya</taxon>
        <taxon>Basidiomycota</taxon>
        <taxon>Agaricomycotina</taxon>
        <taxon>Agaricomycetes</taxon>
        <taxon>Polyporales</taxon>
        <taxon>Polyporaceae</taxon>
        <taxon>Dichomitus</taxon>
    </lineage>
</organism>
<feature type="compositionally biased region" description="Low complexity" evidence="6">
    <location>
        <begin position="101"/>
        <end position="120"/>
    </location>
</feature>
<dbReference type="GO" id="GO:0000978">
    <property type="term" value="F:RNA polymerase II cis-regulatory region sequence-specific DNA binding"/>
    <property type="evidence" value="ECO:0007669"/>
    <property type="project" value="TreeGrafter"/>
</dbReference>
<feature type="compositionally biased region" description="Basic and acidic residues" evidence="6">
    <location>
        <begin position="254"/>
        <end position="266"/>
    </location>
</feature>
<keyword evidence="4" id="KW-0804">Transcription</keyword>
<dbReference type="GO" id="GO:0016020">
    <property type="term" value="C:membrane"/>
    <property type="evidence" value="ECO:0007669"/>
    <property type="project" value="UniProtKB-SubCell"/>
</dbReference>
<dbReference type="HOGENOM" id="CLU_016968_0_0_1"/>
<feature type="region of interest" description="Disordered" evidence="6">
    <location>
        <begin position="254"/>
        <end position="275"/>
    </location>
</feature>
<dbReference type="GeneID" id="18838241"/>
<gene>
    <name evidence="8" type="ORF">DICSQDRAFT_163481</name>
</gene>
<dbReference type="GO" id="GO:0000981">
    <property type="term" value="F:DNA-binding transcription factor activity, RNA polymerase II-specific"/>
    <property type="evidence" value="ECO:0007669"/>
    <property type="project" value="TreeGrafter"/>
</dbReference>
<dbReference type="RefSeq" id="XP_007369979.1">
    <property type="nucleotide sequence ID" value="XM_007369917.1"/>
</dbReference>
<evidence type="ECO:0000256" key="3">
    <source>
        <dbReference type="ARBA" id="ARBA00023125"/>
    </source>
</evidence>
<dbReference type="KEGG" id="dsq:DICSQDRAFT_163481"/>
<evidence type="ECO:0000313" key="9">
    <source>
        <dbReference type="Proteomes" id="UP000053319"/>
    </source>
</evidence>
<feature type="region of interest" description="Disordered" evidence="6">
    <location>
        <begin position="81"/>
        <end position="180"/>
    </location>
</feature>
<proteinExistence type="predicted"/>